<accession>A0AAE0JVG4</accession>
<feature type="chain" id="PRO_5042031783" evidence="2">
    <location>
        <begin position="20"/>
        <end position="77"/>
    </location>
</feature>
<keyword evidence="2" id="KW-0732">Signal</keyword>
<evidence type="ECO:0000256" key="2">
    <source>
        <dbReference type="SAM" id="SignalP"/>
    </source>
</evidence>
<dbReference type="AlphaFoldDB" id="A0AAE0JVG4"/>
<dbReference type="Proteomes" id="UP001287356">
    <property type="component" value="Unassembled WGS sequence"/>
</dbReference>
<sequence length="77" mass="8928">MYFKTLIIVAHLVAHLAVGTPTTEDDLTARSLRHGHVPDVDTSYERFQDDVYPKRHRHVPDADTSYERFQDDVSRSM</sequence>
<proteinExistence type="predicted"/>
<organism evidence="3 4">
    <name type="scientific">Lasiosphaeria ovina</name>
    <dbReference type="NCBI Taxonomy" id="92902"/>
    <lineage>
        <taxon>Eukaryota</taxon>
        <taxon>Fungi</taxon>
        <taxon>Dikarya</taxon>
        <taxon>Ascomycota</taxon>
        <taxon>Pezizomycotina</taxon>
        <taxon>Sordariomycetes</taxon>
        <taxon>Sordariomycetidae</taxon>
        <taxon>Sordariales</taxon>
        <taxon>Lasiosphaeriaceae</taxon>
        <taxon>Lasiosphaeria</taxon>
    </lineage>
</organism>
<comment type="caution">
    <text evidence="3">The sequence shown here is derived from an EMBL/GenBank/DDBJ whole genome shotgun (WGS) entry which is preliminary data.</text>
</comment>
<evidence type="ECO:0000256" key="1">
    <source>
        <dbReference type="SAM" id="MobiDB-lite"/>
    </source>
</evidence>
<dbReference type="EMBL" id="JAULSN010000009">
    <property type="protein sequence ID" value="KAK3365033.1"/>
    <property type="molecule type" value="Genomic_DNA"/>
</dbReference>
<feature type="signal peptide" evidence="2">
    <location>
        <begin position="1"/>
        <end position="19"/>
    </location>
</feature>
<feature type="region of interest" description="Disordered" evidence="1">
    <location>
        <begin position="56"/>
        <end position="77"/>
    </location>
</feature>
<name>A0AAE0JVG4_9PEZI</name>
<gene>
    <name evidence="3" type="ORF">B0T24DRAFT_683693</name>
</gene>
<reference evidence="3" key="1">
    <citation type="journal article" date="2023" name="Mol. Phylogenet. Evol.">
        <title>Genome-scale phylogeny and comparative genomics of the fungal order Sordariales.</title>
        <authorList>
            <person name="Hensen N."/>
            <person name="Bonometti L."/>
            <person name="Westerberg I."/>
            <person name="Brannstrom I.O."/>
            <person name="Guillou S."/>
            <person name="Cros-Aarteil S."/>
            <person name="Calhoun S."/>
            <person name="Haridas S."/>
            <person name="Kuo A."/>
            <person name="Mondo S."/>
            <person name="Pangilinan J."/>
            <person name="Riley R."/>
            <person name="LaButti K."/>
            <person name="Andreopoulos B."/>
            <person name="Lipzen A."/>
            <person name="Chen C."/>
            <person name="Yan M."/>
            <person name="Daum C."/>
            <person name="Ng V."/>
            <person name="Clum A."/>
            <person name="Steindorff A."/>
            <person name="Ohm R.A."/>
            <person name="Martin F."/>
            <person name="Silar P."/>
            <person name="Natvig D.O."/>
            <person name="Lalanne C."/>
            <person name="Gautier V."/>
            <person name="Ament-Velasquez S.L."/>
            <person name="Kruys A."/>
            <person name="Hutchinson M.I."/>
            <person name="Powell A.J."/>
            <person name="Barry K."/>
            <person name="Miller A.N."/>
            <person name="Grigoriev I.V."/>
            <person name="Debuchy R."/>
            <person name="Gladieux P."/>
            <person name="Hiltunen Thoren M."/>
            <person name="Johannesson H."/>
        </authorList>
    </citation>
    <scope>NUCLEOTIDE SEQUENCE</scope>
    <source>
        <strain evidence="3">CBS 958.72</strain>
    </source>
</reference>
<evidence type="ECO:0000313" key="3">
    <source>
        <dbReference type="EMBL" id="KAK3365033.1"/>
    </source>
</evidence>
<protein>
    <submittedName>
        <fullName evidence="3">Uncharacterized protein</fullName>
    </submittedName>
</protein>
<keyword evidence="4" id="KW-1185">Reference proteome</keyword>
<reference evidence="3" key="2">
    <citation type="submission" date="2023-06" db="EMBL/GenBank/DDBJ databases">
        <authorList>
            <consortium name="Lawrence Berkeley National Laboratory"/>
            <person name="Haridas S."/>
            <person name="Hensen N."/>
            <person name="Bonometti L."/>
            <person name="Westerberg I."/>
            <person name="Brannstrom I.O."/>
            <person name="Guillou S."/>
            <person name="Cros-Aarteil S."/>
            <person name="Calhoun S."/>
            <person name="Kuo A."/>
            <person name="Mondo S."/>
            <person name="Pangilinan J."/>
            <person name="Riley R."/>
            <person name="Labutti K."/>
            <person name="Andreopoulos B."/>
            <person name="Lipzen A."/>
            <person name="Chen C."/>
            <person name="Yanf M."/>
            <person name="Daum C."/>
            <person name="Ng V."/>
            <person name="Clum A."/>
            <person name="Steindorff A."/>
            <person name="Ohm R."/>
            <person name="Martin F."/>
            <person name="Silar P."/>
            <person name="Natvig D."/>
            <person name="Lalanne C."/>
            <person name="Gautier V."/>
            <person name="Ament-Velasquez S.L."/>
            <person name="Kruys A."/>
            <person name="Hutchinson M.I."/>
            <person name="Powell A.J."/>
            <person name="Barry K."/>
            <person name="Miller A.N."/>
            <person name="Grigoriev I.V."/>
            <person name="Debuchy R."/>
            <person name="Gladieux P."/>
            <person name="Thoren M.H."/>
            <person name="Johannesson H."/>
        </authorList>
    </citation>
    <scope>NUCLEOTIDE SEQUENCE</scope>
    <source>
        <strain evidence="3">CBS 958.72</strain>
    </source>
</reference>
<evidence type="ECO:0000313" key="4">
    <source>
        <dbReference type="Proteomes" id="UP001287356"/>
    </source>
</evidence>